<dbReference type="Proteomes" id="UP000218272">
    <property type="component" value="Chromosome SCLO_1"/>
</dbReference>
<dbReference type="InterPro" id="IPR027417">
    <property type="entry name" value="P-loop_NTPase"/>
</dbReference>
<dbReference type="AlphaFoldDB" id="A0A1E1EZQ9"/>
<dbReference type="RefSeq" id="WP_217998861.1">
    <property type="nucleotide sequence ID" value="NZ_AP017655.1"/>
</dbReference>
<sequence>MNPLKLARQSPSPSPATEIHALRIPARLPAAATLAGVVAVVGCDGSGKTRLARDLASGLRQHRLAERRYMGLVSGETGDKIKRWPFIGPALERYLAAKVRRAQDMKKKLPGTFTAGVMYLFSLWRVLQLRRLKDRARSGVLMIAERYPQAEIPGFHYDGPGLSVDRGRNWVVRKLAAQEQKLYDRMAEQRPALVIRLVIDADTAHARKSDHPLAELRDKAQSLPRIKYNGARIVEIDATRPYEEVLATALRAIEKAVPAPSQP</sequence>
<evidence type="ECO:0000313" key="1">
    <source>
        <dbReference type="EMBL" id="BAV63734.1"/>
    </source>
</evidence>
<dbReference type="EMBL" id="AP017655">
    <property type="protein sequence ID" value="BAV63734.1"/>
    <property type="molecule type" value="Genomic_DNA"/>
</dbReference>
<dbReference type="Gene3D" id="3.40.50.300">
    <property type="entry name" value="P-loop containing nucleotide triphosphate hydrolases"/>
    <property type="match status" value="1"/>
</dbReference>
<dbReference type="SUPFAM" id="SSF52540">
    <property type="entry name" value="P-loop containing nucleoside triphosphate hydrolases"/>
    <property type="match status" value="1"/>
</dbReference>
<evidence type="ECO:0008006" key="3">
    <source>
        <dbReference type="Google" id="ProtNLM"/>
    </source>
</evidence>
<evidence type="ECO:0000313" key="2">
    <source>
        <dbReference type="Proteomes" id="UP000218272"/>
    </source>
</evidence>
<accession>A0A1E1EZQ9</accession>
<organism evidence="1 2">
    <name type="scientific">Sphingobium cloacae</name>
    <dbReference type="NCBI Taxonomy" id="120107"/>
    <lineage>
        <taxon>Bacteria</taxon>
        <taxon>Pseudomonadati</taxon>
        <taxon>Pseudomonadota</taxon>
        <taxon>Alphaproteobacteria</taxon>
        <taxon>Sphingomonadales</taxon>
        <taxon>Sphingomonadaceae</taxon>
        <taxon>Sphingobium</taxon>
    </lineage>
</organism>
<protein>
    <recommendedName>
        <fullName evidence="3">Thymidylate kinase</fullName>
    </recommendedName>
</protein>
<name>A0A1E1EZQ9_9SPHN</name>
<keyword evidence="2" id="KW-1185">Reference proteome</keyword>
<proteinExistence type="predicted"/>
<dbReference type="KEGG" id="sclo:SCLO_1006940"/>
<gene>
    <name evidence="1" type="ORF">SCLO_1006940</name>
</gene>
<reference evidence="1 2" key="1">
    <citation type="submission" date="2016-10" db="EMBL/GenBank/DDBJ databases">
        <title>Complete Genome Sequence of the Nonylphenol-Degrading Bacterium Sphingobium cloacae JCM 10874T.</title>
        <authorList>
            <person name="Ootsuka M."/>
            <person name="Nishizawa T."/>
            <person name="Ohta H."/>
        </authorList>
    </citation>
    <scope>NUCLEOTIDE SEQUENCE [LARGE SCALE GENOMIC DNA]</scope>
    <source>
        <strain evidence="1 2">JCM 10874</strain>
    </source>
</reference>